<feature type="compositionally biased region" description="Polar residues" evidence="1">
    <location>
        <begin position="35"/>
        <end position="47"/>
    </location>
</feature>
<protein>
    <submittedName>
        <fullName evidence="2">Uncharacterized protein</fullName>
    </submittedName>
</protein>
<sequence length="114" mass="13053">MRIDPIARTNARQDVARENTGRDENLKTAERVSSRKNLPVSTFSGKTETADPAAPFRRYRPNSAFLTQLIAVREDWPDVRVRRRTEPEAAIRLYRETEASPRRMQAGRTIVLSA</sequence>
<dbReference type="Proteomes" id="UP000433101">
    <property type="component" value="Unassembled WGS sequence"/>
</dbReference>
<organism evidence="2 3">
    <name type="scientific">Stappia sediminis</name>
    <dbReference type="NCBI Taxonomy" id="2692190"/>
    <lineage>
        <taxon>Bacteria</taxon>
        <taxon>Pseudomonadati</taxon>
        <taxon>Pseudomonadota</taxon>
        <taxon>Alphaproteobacteria</taxon>
        <taxon>Hyphomicrobiales</taxon>
        <taxon>Stappiaceae</taxon>
        <taxon>Stappia</taxon>
    </lineage>
</organism>
<evidence type="ECO:0000313" key="3">
    <source>
        <dbReference type="Proteomes" id="UP000433101"/>
    </source>
</evidence>
<name>A0A7X3LTU9_9HYPH</name>
<evidence type="ECO:0000313" key="2">
    <source>
        <dbReference type="EMBL" id="MXN64987.1"/>
    </source>
</evidence>
<feature type="region of interest" description="Disordered" evidence="1">
    <location>
        <begin position="1"/>
        <end position="55"/>
    </location>
</feature>
<dbReference type="EMBL" id="WUMV01000003">
    <property type="protein sequence ID" value="MXN64987.1"/>
    <property type="molecule type" value="Genomic_DNA"/>
</dbReference>
<comment type="caution">
    <text evidence="2">The sequence shown here is derived from an EMBL/GenBank/DDBJ whole genome shotgun (WGS) entry which is preliminary data.</text>
</comment>
<evidence type="ECO:0000256" key="1">
    <source>
        <dbReference type="SAM" id="MobiDB-lite"/>
    </source>
</evidence>
<gene>
    <name evidence="2" type="ORF">GR183_08715</name>
</gene>
<dbReference type="AlphaFoldDB" id="A0A7X3LTU9"/>
<feature type="compositionally biased region" description="Basic and acidic residues" evidence="1">
    <location>
        <begin position="14"/>
        <end position="33"/>
    </location>
</feature>
<dbReference type="RefSeq" id="WP_160775217.1">
    <property type="nucleotide sequence ID" value="NZ_WUMV01000003.1"/>
</dbReference>
<proteinExistence type="predicted"/>
<accession>A0A7X3LTU9</accession>
<keyword evidence="3" id="KW-1185">Reference proteome</keyword>
<reference evidence="2 3" key="1">
    <citation type="submission" date="2019-12" db="EMBL/GenBank/DDBJ databases">
        <authorList>
            <person name="Li M."/>
        </authorList>
    </citation>
    <scope>NUCLEOTIDE SEQUENCE [LARGE SCALE GENOMIC DNA]</scope>
    <source>
        <strain evidence="2 3">GBMRC 2046</strain>
    </source>
</reference>